<name>A0A507C2I2_9FUNG</name>
<dbReference type="GO" id="GO:0005634">
    <property type="term" value="C:nucleus"/>
    <property type="evidence" value="ECO:0007669"/>
    <property type="project" value="TreeGrafter"/>
</dbReference>
<evidence type="ECO:0000259" key="5">
    <source>
        <dbReference type="Pfam" id="PF22048"/>
    </source>
</evidence>
<dbReference type="PANTHER" id="PTHR21680:SF0">
    <property type="entry name" value="COILED-COIL DOMAIN-CONTAINING PROTEIN 124"/>
    <property type="match status" value="1"/>
</dbReference>
<keyword evidence="2" id="KW-0175">Coiled coil</keyword>
<accession>A0A507C2I2</accession>
<organism evidence="6 7">
    <name type="scientific">Synchytrium microbalum</name>
    <dbReference type="NCBI Taxonomy" id="1806994"/>
    <lineage>
        <taxon>Eukaryota</taxon>
        <taxon>Fungi</taxon>
        <taxon>Fungi incertae sedis</taxon>
        <taxon>Chytridiomycota</taxon>
        <taxon>Chytridiomycota incertae sedis</taxon>
        <taxon>Chytridiomycetes</taxon>
        <taxon>Synchytriales</taxon>
        <taxon>Synchytriaceae</taxon>
        <taxon>Synchytrium</taxon>
    </lineage>
</organism>
<sequence length="236" mass="26108">MKLLPTSNVKLKTSIHLRAVAANEKKAAAKSEKDKAAAKSKEDQEAKEWNDGAKGSNKKELAEQKRLEELNKKKEREALLAAEEKELSKKPTKPIKELRGPDKVAARKTQQVERAGSSDAIEEFSASNVDDALDLLTISGAGSSSSGGRANEAVERHPERRVKAAYAAYEERELPILKAENPGLRLSQLKEILYKNWKKSPENPMNQDTVSYDTTKADEREAIAAKKAETMARLQV</sequence>
<dbReference type="OrthoDB" id="76412at2759"/>
<dbReference type="PANTHER" id="PTHR21680">
    <property type="entry name" value="COILED-COIL DOMAIN-CONTAINING PROTEIN 124"/>
    <property type="match status" value="1"/>
</dbReference>
<gene>
    <name evidence="6" type="ORF">SmJEL517_g02020</name>
</gene>
<dbReference type="STRING" id="1806994.A0A507C2I2"/>
<keyword evidence="7" id="KW-1185">Reference proteome</keyword>
<dbReference type="Proteomes" id="UP000319731">
    <property type="component" value="Unassembled WGS sequence"/>
</dbReference>
<evidence type="ECO:0000313" key="6">
    <source>
        <dbReference type="EMBL" id="TPX35720.1"/>
    </source>
</evidence>
<evidence type="ECO:0000313" key="7">
    <source>
        <dbReference type="Proteomes" id="UP000319731"/>
    </source>
</evidence>
<dbReference type="InterPro" id="IPR054414">
    <property type="entry name" value="Ccdc124/Oxs1_C"/>
</dbReference>
<evidence type="ECO:0008006" key="8">
    <source>
        <dbReference type="Google" id="ProtNLM"/>
    </source>
</evidence>
<feature type="domain" description="LSO1/LSO2" evidence="5">
    <location>
        <begin position="19"/>
        <end position="84"/>
    </location>
</feature>
<feature type="domain" description="Coiled-coil" evidence="4">
    <location>
        <begin position="118"/>
        <end position="207"/>
    </location>
</feature>
<evidence type="ECO:0000256" key="1">
    <source>
        <dbReference type="ARBA" id="ARBA00008296"/>
    </source>
</evidence>
<dbReference type="RefSeq" id="XP_031026152.1">
    <property type="nucleotide sequence ID" value="XM_031167948.1"/>
</dbReference>
<comment type="similarity">
    <text evidence="1">Belongs to the CCDC124 family.</text>
</comment>
<evidence type="ECO:0000256" key="2">
    <source>
        <dbReference type="ARBA" id="ARBA00023054"/>
    </source>
</evidence>
<dbReference type="Pfam" id="PF22048">
    <property type="entry name" value="LSO1_2-like"/>
    <property type="match status" value="1"/>
</dbReference>
<dbReference type="InterPro" id="IPR010422">
    <property type="entry name" value="Ccdc124/Oxs1"/>
</dbReference>
<protein>
    <recommendedName>
        <fullName evidence="8">HMG box domain-containing protein</fullName>
    </recommendedName>
</protein>
<feature type="compositionally biased region" description="Low complexity" evidence="3">
    <location>
        <begin position="139"/>
        <end position="148"/>
    </location>
</feature>
<dbReference type="EMBL" id="QEAO01000007">
    <property type="protein sequence ID" value="TPX35720.1"/>
    <property type="molecule type" value="Genomic_DNA"/>
</dbReference>
<evidence type="ECO:0000259" key="4">
    <source>
        <dbReference type="Pfam" id="PF06244"/>
    </source>
</evidence>
<dbReference type="GO" id="GO:0003713">
    <property type="term" value="F:transcription coactivator activity"/>
    <property type="evidence" value="ECO:0007669"/>
    <property type="project" value="TreeGrafter"/>
</dbReference>
<feature type="region of interest" description="Disordered" evidence="3">
    <location>
        <begin position="138"/>
        <end position="158"/>
    </location>
</feature>
<dbReference type="InterPro" id="IPR054413">
    <property type="entry name" value="LSO1/2"/>
</dbReference>
<proteinExistence type="inferred from homology"/>
<dbReference type="GeneID" id="42003245"/>
<evidence type="ECO:0000256" key="3">
    <source>
        <dbReference type="SAM" id="MobiDB-lite"/>
    </source>
</evidence>
<reference evidence="6 7" key="1">
    <citation type="journal article" date="2019" name="Sci. Rep.">
        <title>Comparative genomics of chytrid fungi reveal insights into the obligate biotrophic and pathogenic lifestyle of Synchytrium endobioticum.</title>
        <authorList>
            <person name="van de Vossenberg B.T.L.H."/>
            <person name="Warris S."/>
            <person name="Nguyen H.D.T."/>
            <person name="van Gent-Pelzer M.P.E."/>
            <person name="Joly D.L."/>
            <person name="van de Geest H.C."/>
            <person name="Bonants P.J.M."/>
            <person name="Smith D.S."/>
            <person name="Levesque C.A."/>
            <person name="van der Lee T.A.J."/>
        </authorList>
    </citation>
    <scope>NUCLEOTIDE SEQUENCE [LARGE SCALE GENOMIC DNA]</scope>
    <source>
        <strain evidence="6 7">JEL517</strain>
    </source>
</reference>
<feature type="region of interest" description="Disordered" evidence="3">
    <location>
        <begin position="23"/>
        <end position="107"/>
    </location>
</feature>
<dbReference type="GO" id="GO:0006366">
    <property type="term" value="P:transcription by RNA polymerase II"/>
    <property type="evidence" value="ECO:0007669"/>
    <property type="project" value="TreeGrafter"/>
</dbReference>
<comment type="caution">
    <text evidence="6">The sequence shown here is derived from an EMBL/GenBank/DDBJ whole genome shotgun (WGS) entry which is preliminary data.</text>
</comment>
<feature type="compositionally biased region" description="Basic and acidic residues" evidence="3">
    <location>
        <begin position="23"/>
        <end position="105"/>
    </location>
</feature>
<dbReference type="AlphaFoldDB" id="A0A507C2I2"/>
<dbReference type="Pfam" id="PF06244">
    <property type="entry name" value="Ccdc124"/>
    <property type="match status" value="1"/>
</dbReference>